<organism evidence="2 3">
    <name type="scientific">Cryptosporangium japonicum</name>
    <dbReference type="NCBI Taxonomy" id="80872"/>
    <lineage>
        <taxon>Bacteria</taxon>
        <taxon>Bacillati</taxon>
        <taxon>Actinomycetota</taxon>
        <taxon>Actinomycetes</taxon>
        <taxon>Cryptosporangiales</taxon>
        <taxon>Cryptosporangiaceae</taxon>
        <taxon>Cryptosporangium</taxon>
    </lineage>
</organism>
<dbReference type="Pfam" id="PF26571">
    <property type="entry name" value="VldE"/>
    <property type="match status" value="1"/>
</dbReference>
<keyword evidence="3" id="KW-1185">Reference proteome</keyword>
<proteinExistence type="predicted"/>
<protein>
    <recommendedName>
        <fullName evidence="1">ARB-07466-like C-terminal domain-containing protein</fullName>
    </recommendedName>
</protein>
<dbReference type="InterPro" id="IPR058593">
    <property type="entry name" value="ARB_07466-like_C"/>
</dbReference>
<reference evidence="3" key="1">
    <citation type="journal article" date="2019" name="Int. J. Syst. Evol. Microbiol.">
        <title>The Global Catalogue of Microorganisms (GCM) 10K type strain sequencing project: providing services to taxonomists for standard genome sequencing and annotation.</title>
        <authorList>
            <consortium name="The Broad Institute Genomics Platform"/>
            <consortium name="The Broad Institute Genome Sequencing Center for Infectious Disease"/>
            <person name="Wu L."/>
            <person name="Ma J."/>
        </authorList>
    </citation>
    <scope>NUCLEOTIDE SEQUENCE [LARGE SCALE GENOMIC DNA]</scope>
    <source>
        <strain evidence="3">JCM 10425</strain>
    </source>
</reference>
<sequence>MGIQGIAGVLGVLLGVSGPHPPAGPVAAGALPAAPLPYLGGPRGCVIPDPSDTGGCVTAPIAWLTTQVRHRFGDLPVSCWDEHAWNPRSDHPRGRACDYTIGRIGAFPDRTDVRRGWELARWLRANARALRVHYVIFQGRIWSWEHNRAGWRRYLGGGVYDPADVTGGHYDHVHVSTVDKRPEWLFAAAAEPDGSRQKP</sequence>
<dbReference type="EMBL" id="BAAAGX010000028">
    <property type="protein sequence ID" value="GAA0268641.1"/>
    <property type="molecule type" value="Genomic_DNA"/>
</dbReference>
<accession>A0ABP3EM26</accession>
<dbReference type="Proteomes" id="UP001500967">
    <property type="component" value="Unassembled WGS sequence"/>
</dbReference>
<name>A0ABP3EM26_9ACTN</name>
<comment type="caution">
    <text evidence="2">The sequence shown here is derived from an EMBL/GenBank/DDBJ whole genome shotgun (WGS) entry which is preliminary data.</text>
</comment>
<dbReference type="RefSeq" id="WP_344652718.1">
    <property type="nucleotide sequence ID" value="NZ_BAAAGX010000028.1"/>
</dbReference>
<evidence type="ECO:0000313" key="2">
    <source>
        <dbReference type="EMBL" id="GAA0268641.1"/>
    </source>
</evidence>
<evidence type="ECO:0000259" key="1">
    <source>
        <dbReference type="Pfam" id="PF26571"/>
    </source>
</evidence>
<gene>
    <name evidence="2" type="ORF">GCM10009539_64650</name>
</gene>
<evidence type="ECO:0000313" key="3">
    <source>
        <dbReference type="Proteomes" id="UP001500967"/>
    </source>
</evidence>
<feature type="domain" description="ARB-07466-like C-terminal" evidence="1">
    <location>
        <begin position="54"/>
        <end position="158"/>
    </location>
</feature>